<dbReference type="InterPro" id="IPR004147">
    <property type="entry name" value="ABC1_dom"/>
</dbReference>
<reference evidence="6" key="1">
    <citation type="submission" date="2021-04" db="EMBL/GenBank/DDBJ databases">
        <authorList>
            <person name="Rodrigo-Torres L."/>
            <person name="Arahal R. D."/>
            <person name="Lucena T."/>
        </authorList>
    </citation>
    <scope>NUCLEOTIDE SEQUENCE</scope>
    <source>
        <strain evidence="6">AS29M-1</strain>
    </source>
</reference>
<dbReference type="GO" id="GO:0005524">
    <property type="term" value="F:ATP binding"/>
    <property type="evidence" value="ECO:0007669"/>
    <property type="project" value="UniProtKB-KW"/>
</dbReference>
<keyword evidence="3" id="KW-0547">Nucleotide-binding</keyword>
<evidence type="ECO:0000256" key="2">
    <source>
        <dbReference type="ARBA" id="ARBA00022679"/>
    </source>
</evidence>
<dbReference type="AlphaFoldDB" id="A0A916JJ79"/>
<dbReference type="CDD" id="cd13970">
    <property type="entry name" value="ABC1_ADCK3"/>
    <property type="match status" value="1"/>
</dbReference>
<keyword evidence="4" id="KW-0067">ATP-binding</keyword>
<dbReference type="PANTHER" id="PTHR43851:SF3">
    <property type="entry name" value="COENZYME Q8"/>
    <property type="match status" value="1"/>
</dbReference>
<evidence type="ECO:0000256" key="3">
    <source>
        <dbReference type="ARBA" id="ARBA00022741"/>
    </source>
</evidence>
<keyword evidence="7" id="KW-1185">Reference proteome</keyword>
<dbReference type="Pfam" id="PF03109">
    <property type="entry name" value="ABC1"/>
    <property type="match status" value="1"/>
</dbReference>
<dbReference type="InterPro" id="IPR034646">
    <property type="entry name" value="ADCK3_dom"/>
</dbReference>
<evidence type="ECO:0000313" key="7">
    <source>
        <dbReference type="Proteomes" id="UP000683507"/>
    </source>
</evidence>
<dbReference type="Gene3D" id="1.10.510.10">
    <property type="entry name" value="Transferase(Phosphotransferase) domain 1"/>
    <property type="match status" value="1"/>
</dbReference>
<dbReference type="GO" id="GO:0016301">
    <property type="term" value="F:kinase activity"/>
    <property type="evidence" value="ECO:0007669"/>
    <property type="project" value="UniProtKB-KW"/>
</dbReference>
<dbReference type="EMBL" id="OU015584">
    <property type="protein sequence ID" value="CAG5076588.1"/>
    <property type="molecule type" value="Genomic_DNA"/>
</dbReference>
<keyword evidence="2 6" id="KW-0808">Transferase</keyword>
<evidence type="ECO:0000256" key="4">
    <source>
        <dbReference type="ARBA" id="ARBA00022840"/>
    </source>
</evidence>
<gene>
    <name evidence="6" type="primary">ubiB_1</name>
    <name evidence="6" type="ORF">CRYO30217_00145</name>
</gene>
<feature type="domain" description="ABC1 atypical kinase-like" evidence="5">
    <location>
        <begin position="92"/>
        <end position="329"/>
    </location>
</feature>
<evidence type="ECO:0000256" key="1">
    <source>
        <dbReference type="ARBA" id="ARBA00009670"/>
    </source>
</evidence>
<dbReference type="Proteomes" id="UP000683507">
    <property type="component" value="Chromosome"/>
</dbReference>
<dbReference type="RefSeq" id="WP_258540390.1">
    <property type="nucleotide sequence ID" value="NZ_OU015584.1"/>
</dbReference>
<protein>
    <submittedName>
        <fullName evidence="6">Protein kinase UbiB</fullName>
        <ecNumber evidence="6">2.7.-.-</ecNumber>
    </submittedName>
</protein>
<organism evidence="6 7">
    <name type="scientific">Parvicella tangerina</name>
    <dbReference type="NCBI Taxonomy" id="2829795"/>
    <lineage>
        <taxon>Bacteria</taxon>
        <taxon>Pseudomonadati</taxon>
        <taxon>Bacteroidota</taxon>
        <taxon>Flavobacteriia</taxon>
        <taxon>Flavobacteriales</taxon>
        <taxon>Parvicellaceae</taxon>
        <taxon>Parvicella</taxon>
    </lineage>
</organism>
<sequence>MKEQKKIPTSKVQRAAKLFTTGAKMGGNYVKYIAKTVAGDEKAREQLDEDNANDIYESLSELKGSALKVAQIMSMDKNMLPQAMQDKFSLAQYSAPPLSYPLVVKTFRQFFGKSPDQLFDTFTKTAVNAASIGQVHKATLGDKTLAVKVQYPGVADSVQSDLKMVKPIAMKILGLREGEVKQYFEEVESKLMEETDYEHELKQSIEIAEASRDLEGFVFPKYYPEYSSKRVLTMDWLDGMHLKEFLKTNPSQELRNQIGQRLWRLYDFQVNELKAIHADPHPGNFLIQQNGTVGLIDFGCVKRIPEDFYKKYFQLINSSVVSDDAKLRELFFDLEFIFRDEPKEVQDLFFEVFKSSMELLIRPFMAESFDFSNQSYFDELYAMGEELKSRKDIRKNGVARGSRHILYINRTYFGLFALLNELGATIETKTSFEFSE</sequence>
<name>A0A916JJ79_9FLAO</name>
<evidence type="ECO:0000313" key="6">
    <source>
        <dbReference type="EMBL" id="CAG5076588.1"/>
    </source>
</evidence>
<dbReference type="InterPro" id="IPR011009">
    <property type="entry name" value="Kinase-like_dom_sf"/>
</dbReference>
<accession>A0A916JJ79</accession>
<dbReference type="SUPFAM" id="SSF56112">
    <property type="entry name" value="Protein kinase-like (PK-like)"/>
    <property type="match status" value="1"/>
</dbReference>
<keyword evidence="6" id="KW-0418">Kinase</keyword>
<evidence type="ECO:0000259" key="5">
    <source>
        <dbReference type="Pfam" id="PF03109"/>
    </source>
</evidence>
<dbReference type="PANTHER" id="PTHR43851">
    <property type="match status" value="1"/>
</dbReference>
<comment type="similarity">
    <text evidence="1">Belongs to the protein kinase superfamily. ADCK protein kinase family.</text>
</comment>
<proteinExistence type="inferred from homology"/>
<dbReference type="EC" id="2.7.-.-" evidence="6"/>
<dbReference type="InterPro" id="IPR051409">
    <property type="entry name" value="Atypical_kinase_ADCK"/>
</dbReference>
<dbReference type="KEGG" id="ptan:CRYO30217_00145"/>